<dbReference type="EMBL" id="JAVIIW010000008">
    <property type="protein sequence ID" value="MDX8478724.1"/>
    <property type="molecule type" value="Genomic_DNA"/>
</dbReference>
<evidence type="ECO:0000313" key="1">
    <source>
        <dbReference type="EMBL" id="MDX8478724.1"/>
    </source>
</evidence>
<gene>
    <name evidence="1" type="ORF">RFN28_09540</name>
</gene>
<reference evidence="1 2" key="1">
    <citation type="submission" date="2023-08" db="EMBL/GenBank/DDBJ databases">
        <title>Implementing the SeqCode for naming new Mesorhizobium species isolated from Vachellia karroo root nodules.</title>
        <authorList>
            <person name="Van Lill M."/>
        </authorList>
    </citation>
    <scope>NUCLEOTIDE SEQUENCE [LARGE SCALE GENOMIC DNA]</scope>
    <source>
        <strain evidence="1 2">VK24D</strain>
    </source>
</reference>
<protein>
    <recommendedName>
        <fullName evidence="3">Secreted protein</fullName>
    </recommendedName>
</protein>
<evidence type="ECO:0000313" key="2">
    <source>
        <dbReference type="Proteomes" id="UP001287059"/>
    </source>
</evidence>
<accession>A0ABU4XVK0</accession>
<organism evidence="1 2">
    <name type="scientific">Mesorhizobium album</name>
    <dbReference type="NCBI Taxonomy" id="3072314"/>
    <lineage>
        <taxon>Bacteria</taxon>
        <taxon>Pseudomonadati</taxon>
        <taxon>Pseudomonadota</taxon>
        <taxon>Alphaproteobacteria</taxon>
        <taxon>Hyphomicrobiales</taxon>
        <taxon>Phyllobacteriaceae</taxon>
        <taxon>Mesorhizobium</taxon>
    </lineage>
</organism>
<dbReference type="Proteomes" id="UP001287059">
    <property type="component" value="Unassembled WGS sequence"/>
</dbReference>
<evidence type="ECO:0008006" key="3">
    <source>
        <dbReference type="Google" id="ProtNLM"/>
    </source>
</evidence>
<dbReference type="RefSeq" id="WP_320287104.1">
    <property type="nucleotide sequence ID" value="NZ_JAVIIW010000008.1"/>
</dbReference>
<name>A0ABU4XVK0_9HYPH</name>
<comment type="caution">
    <text evidence="1">The sequence shown here is derived from an EMBL/GenBank/DDBJ whole genome shotgun (WGS) entry which is preliminary data.</text>
</comment>
<sequence>MDIFGIRVLLICALIFVPFEHLFAERSQKDFPQGVGCRSQQLHHVGGGKLAARRVCSRPVAGERRFKRPVAVAV</sequence>
<keyword evidence="2" id="KW-1185">Reference proteome</keyword>
<proteinExistence type="predicted"/>